<feature type="domain" description="Phospholipase D-like" evidence="1">
    <location>
        <begin position="62"/>
        <end position="117"/>
    </location>
</feature>
<name>A0A3B0VQH2_9ZZZZ</name>
<dbReference type="InterPro" id="IPR025202">
    <property type="entry name" value="PLD-like_dom"/>
</dbReference>
<dbReference type="PANTHER" id="PTHR21248">
    <property type="entry name" value="CARDIOLIPIN SYNTHASE"/>
    <property type="match status" value="1"/>
</dbReference>
<feature type="non-terminal residue" evidence="2">
    <location>
        <position position="174"/>
    </location>
</feature>
<dbReference type="SUPFAM" id="SSF56024">
    <property type="entry name" value="Phospholipase D/nuclease"/>
    <property type="match status" value="1"/>
</dbReference>
<dbReference type="Gene3D" id="3.30.870.10">
    <property type="entry name" value="Endonuclease Chain A"/>
    <property type="match status" value="1"/>
</dbReference>
<evidence type="ECO:0000313" key="2">
    <source>
        <dbReference type="EMBL" id="VAW45151.1"/>
    </source>
</evidence>
<accession>A0A3B0VQH2</accession>
<organism evidence="2">
    <name type="scientific">hydrothermal vent metagenome</name>
    <dbReference type="NCBI Taxonomy" id="652676"/>
    <lineage>
        <taxon>unclassified sequences</taxon>
        <taxon>metagenomes</taxon>
        <taxon>ecological metagenomes</taxon>
    </lineage>
</organism>
<evidence type="ECO:0000259" key="1">
    <source>
        <dbReference type="Pfam" id="PF13091"/>
    </source>
</evidence>
<dbReference type="Pfam" id="PF13091">
    <property type="entry name" value="PLDc_2"/>
    <property type="match status" value="1"/>
</dbReference>
<sequence>MKRAIQIASLCVLSLLFLSACQFPNIKSKSESSKNTGAVNSFAINSGNIITDNQQSFKTKLTLIDQAKESIDLAYFIVSDDYSSSVFASHLIAASQRGVKVRLLVDYVTNYSRLDWFSMLEAEGGGNLTVRFYGRPTNNMIKDAVYMTLGCSELVPREDKSICSQEKLEKIEAL</sequence>
<reference evidence="2" key="1">
    <citation type="submission" date="2018-06" db="EMBL/GenBank/DDBJ databases">
        <authorList>
            <person name="Zhirakovskaya E."/>
        </authorList>
    </citation>
    <scope>NUCLEOTIDE SEQUENCE</scope>
</reference>
<gene>
    <name evidence="2" type="ORF">MNBD_GAMMA03-1402</name>
</gene>
<proteinExistence type="predicted"/>
<dbReference type="EMBL" id="UOFC01000044">
    <property type="protein sequence ID" value="VAW45151.1"/>
    <property type="molecule type" value="Genomic_DNA"/>
</dbReference>
<dbReference type="AlphaFoldDB" id="A0A3B0VQH2"/>
<protein>
    <recommendedName>
        <fullName evidence="1">Phospholipase D-like domain-containing protein</fullName>
    </recommendedName>
</protein>
<dbReference type="GO" id="GO:0006793">
    <property type="term" value="P:phosphorus metabolic process"/>
    <property type="evidence" value="ECO:0007669"/>
    <property type="project" value="UniProtKB-ARBA"/>
</dbReference>
<dbReference type="PANTHER" id="PTHR21248:SF22">
    <property type="entry name" value="PHOSPHOLIPASE D"/>
    <property type="match status" value="1"/>
</dbReference>
<dbReference type="PROSITE" id="PS51257">
    <property type="entry name" value="PROKAR_LIPOPROTEIN"/>
    <property type="match status" value="1"/>
</dbReference>